<evidence type="ECO:0000313" key="4">
    <source>
        <dbReference type="EMBL" id="KAK6166415.1"/>
    </source>
</evidence>
<feature type="domain" description="COMM" evidence="3">
    <location>
        <begin position="124"/>
        <end position="193"/>
    </location>
</feature>
<dbReference type="Pfam" id="PF07258">
    <property type="entry name" value="COMM_domain"/>
    <property type="match status" value="1"/>
</dbReference>
<dbReference type="AlphaFoldDB" id="A0AAN8J434"/>
<evidence type="ECO:0000256" key="2">
    <source>
        <dbReference type="ARBA" id="ARBA00093469"/>
    </source>
</evidence>
<organism evidence="4 5">
    <name type="scientific">Patella caerulea</name>
    <name type="common">Rayed Mediterranean limpet</name>
    <dbReference type="NCBI Taxonomy" id="87958"/>
    <lineage>
        <taxon>Eukaryota</taxon>
        <taxon>Metazoa</taxon>
        <taxon>Spiralia</taxon>
        <taxon>Lophotrochozoa</taxon>
        <taxon>Mollusca</taxon>
        <taxon>Gastropoda</taxon>
        <taxon>Patellogastropoda</taxon>
        <taxon>Patelloidea</taxon>
        <taxon>Patellidae</taxon>
        <taxon>Patella</taxon>
    </lineage>
</organism>
<dbReference type="InterPro" id="IPR037355">
    <property type="entry name" value="COMMD3"/>
</dbReference>
<dbReference type="Pfam" id="PF21672">
    <property type="entry name" value="COMM_HN"/>
    <property type="match status" value="1"/>
</dbReference>
<dbReference type="PROSITE" id="PS51269">
    <property type="entry name" value="COMM"/>
    <property type="match status" value="1"/>
</dbReference>
<dbReference type="EMBL" id="JAZGQO010000021">
    <property type="protein sequence ID" value="KAK6166415.1"/>
    <property type="molecule type" value="Genomic_DNA"/>
</dbReference>
<reference evidence="4 5" key="1">
    <citation type="submission" date="2024-01" db="EMBL/GenBank/DDBJ databases">
        <title>The genome of the rayed Mediterranean limpet Patella caerulea (Linnaeus, 1758).</title>
        <authorList>
            <person name="Anh-Thu Weber A."/>
            <person name="Halstead-Nussloch G."/>
        </authorList>
    </citation>
    <scope>NUCLEOTIDE SEQUENCE [LARGE SCALE GENOMIC DNA]</scope>
    <source>
        <strain evidence="4">AATW-2023a</strain>
        <tissue evidence="4">Whole specimen</tissue>
    </source>
</reference>
<evidence type="ECO:0000259" key="3">
    <source>
        <dbReference type="PROSITE" id="PS51269"/>
    </source>
</evidence>
<dbReference type="PANTHER" id="PTHR31159">
    <property type="entry name" value="COMM DOMAIN-CONTAINING PROTEIN 3"/>
    <property type="match status" value="1"/>
</dbReference>
<dbReference type="Proteomes" id="UP001347796">
    <property type="component" value="Unassembled WGS sequence"/>
</dbReference>
<dbReference type="GO" id="GO:0006814">
    <property type="term" value="P:sodium ion transport"/>
    <property type="evidence" value="ECO:0007669"/>
    <property type="project" value="InterPro"/>
</dbReference>
<dbReference type="CDD" id="cd04751">
    <property type="entry name" value="Commd3"/>
    <property type="match status" value="1"/>
</dbReference>
<evidence type="ECO:0000256" key="1">
    <source>
        <dbReference type="ARBA" id="ARBA00016548"/>
    </source>
</evidence>
<protein>
    <recommendedName>
        <fullName evidence="1">COMM domain-containing protein 3</fullName>
    </recommendedName>
</protein>
<proteinExistence type="inferred from homology"/>
<comment type="similarity">
    <text evidence="2">Belongs to the COMM domain-containing protein 3 family.</text>
</comment>
<dbReference type="InterPro" id="IPR017920">
    <property type="entry name" value="COMM"/>
</dbReference>
<keyword evidence="5" id="KW-1185">Reference proteome</keyword>
<dbReference type="PANTHER" id="PTHR31159:SF1">
    <property type="entry name" value="COMM DOMAIN-CONTAINING PROTEIN 3"/>
    <property type="match status" value="1"/>
</dbReference>
<gene>
    <name evidence="4" type="ORF">SNE40_023111</name>
</gene>
<name>A0AAN8J434_PATCE</name>
<accession>A0AAN8J434</accession>
<sequence>MEFGSSVLEELSIAGDTAHISDQCFNILVTHACQGLLAASNRDDIANDTSFKDTDKGSLKSAYSGLVTLITEATKWDAEPSSIGAVLEECKFTIDRINSFNNIYLAKKPLIQILLGSIGKSPPHIVDVDWRLDYYIKNNHLDKVNQPVYLITLKTEIPGNSELQEIQFSCSMEQLQDLVGKLKDSTKCLEKIGQM</sequence>
<evidence type="ECO:0000313" key="5">
    <source>
        <dbReference type="Proteomes" id="UP001347796"/>
    </source>
</evidence>
<comment type="caution">
    <text evidence="4">The sequence shown here is derived from an EMBL/GenBank/DDBJ whole genome shotgun (WGS) entry which is preliminary data.</text>
</comment>